<evidence type="ECO:0000313" key="9">
    <source>
        <dbReference type="EMBL" id="OGM09820.1"/>
    </source>
</evidence>
<comment type="subcellular location">
    <subcellularLocation>
        <location evidence="1">Cell membrane</location>
        <topology evidence="1">Multi-pass membrane protein</topology>
    </subcellularLocation>
</comment>
<sequence length="501" mass="57376">MPNMKKLLEKFHVPNWLLILLSVVIILRIPSFFEPYAYGDEMIYLTLGEGVRQGIPLYQGLYDNKPPLLYITAAIAGRLFWFKAILALWNFGTIIIFWKLAQALFPKKESLHKIATIIFAILTTIPLLEGNIANAEIFMIGPTILAFLIIFSKKLSIKNLIFSGILFGVSALFKLPAAFELPVIFAFWLILNGLKKNELLKTIKRFAFIVLGFAIPIFLTLIWYYFRGALGDYIHAAFLQNIGYLSTWRPSTSNLPFMVRNAPLLIRGGVILIGLAILFWKRKSLPKEFIFVTIWILFALFGVTLSERPYPHYLLQAVPALSLLLGILVTDKTLTQTLTVIPLVIAFFVPLYYKFWYYPTTPYYLNFIKFATGSINKDEYFASFNDKVSRNYRVARILTSITNKKDKVFVWGDTATIYALSKHLPPIRYVADYHINDFSSKEGVMKNLTNNYPKVIVRFNEGSPFPELKNLLDSNYILFADFEGAQIWKLDLPTVKSAIFP</sequence>
<evidence type="ECO:0000256" key="3">
    <source>
        <dbReference type="ARBA" id="ARBA00022676"/>
    </source>
</evidence>
<feature type="transmembrane region" description="Helical" evidence="8">
    <location>
        <begin position="206"/>
        <end position="226"/>
    </location>
</feature>
<dbReference type="InterPro" id="IPR050297">
    <property type="entry name" value="LipidA_mod_glycosyltrf_83"/>
</dbReference>
<evidence type="ECO:0000256" key="2">
    <source>
        <dbReference type="ARBA" id="ARBA00022475"/>
    </source>
</evidence>
<dbReference type="AlphaFoldDB" id="A0A1F7X3Z6"/>
<dbReference type="EMBL" id="MGFQ01000019">
    <property type="protein sequence ID" value="OGM09820.1"/>
    <property type="molecule type" value="Genomic_DNA"/>
</dbReference>
<evidence type="ECO:0000256" key="4">
    <source>
        <dbReference type="ARBA" id="ARBA00022679"/>
    </source>
</evidence>
<evidence type="ECO:0000256" key="1">
    <source>
        <dbReference type="ARBA" id="ARBA00004651"/>
    </source>
</evidence>
<evidence type="ECO:0000256" key="5">
    <source>
        <dbReference type="ARBA" id="ARBA00022692"/>
    </source>
</evidence>
<feature type="transmembrane region" description="Helical" evidence="8">
    <location>
        <begin position="262"/>
        <end position="280"/>
    </location>
</feature>
<feature type="transmembrane region" description="Helical" evidence="8">
    <location>
        <begin position="133"/>
        <end position="150"/>
    </location>
</feature>
<evidence type="ECO:0000256" key="6">
    <source>
        <dbReference type="ARBA" id="ARBA00022989"/>
    </source>
</evidence>
<feature type="transmembrane region" description="Helical" evidence="8">
    <location>
        <begin position="157"/>
        <end position="173"/>
    </location>
</feature>
<feature type="transmembrane region" description="Helical" evidence="8">
    <location>
        <begin position="110"/>
        <end position="127"/>
    </location>
</feature>
<evidence type="ECO:0000313" key="10">
    <source>
        <dbReference type="Proteomes" id="UP000176939"/>
    </source>
</evidence>
<proteinExistence type="predicted"/>
<keyword evidence="3" id="KW-0328">Glycosyltransferase</keyword>
<evidence type="ECO:0008006" key="11">
    <source>
        <dbReference type="Google" id="ProtNLM"/>
    </source>
</evidence>
<protein>
    <recommendedName>
        <fullName evidence="11">Glycosyltransferase RgtA/B/C/D-like domain-containing protein</fullName>
    </recommendedName>
</protein>
<dbReference type="Proteomes" id="UP000176939">
    <property type="component" value="Unassembled WGS sequence"/>
</dbReference>
<name>A0A1F7X3Z6_9BACT</name>
<keyword evidence="5 8" id="KW-0812">Transmembrane</keyword>
<dbReference type="PANTHER" id="PTHR33908">
    <property type="entry name" value="MANNOSYLTRANSFERASE YKCB-RELATED"/>
    <property type="match status" value="1"/>
</dbReference>
<comment type="caution">
    <text evidence="9">The sequence shown here is derived from an EMBL/GenBank/DDBJ whole genome shotgun (WGS) entry which is preliminary data.</text>
</comment>
<reference evidence="9 10" key="1">
    <citation type="journal article" date="2016" name="Nat. Commun.">
        <title>Thousands of microbial genomes shed light on interconnected biogeochemical processes in an aquifer system.</title>
        <authorList>
            <person name="Anantharaman K."/>
            <person name="Brown C.T."/>
            <person name="Hug L.A."/>
            <person name="Sharon I."/>
            <person name="Castelle C.J."/>
            <person name="Probst A.J."/>
            <person name="Thomas B.C."/>
            <person name="Singh A."/>
            <person name="Wilkins M.J."/>
            <person name="Karaoz U."/>
            <person name="Brodie E.L."/>
            <person name="Williams K.H."/>
            <person name="Hubbard S.S."/>
            <person name="Banfield J.F."/>
        </authorList>
    </citation>
    <scope>NUCLEOTIDE SEQUENCE [LARGE SCALE GENOMIC DNA]</scope>
</reference>
<evidence type="ECO:0000256" key="7">
    <source>
        <dbReference type="ARBA" id="ARBA00023136"/>
    </source>
</evidence>
<feature type="transmembrane region" description="Helical" evidence="8">
    <location>
        <begin position="289"/>
        <end position="306"/>
    </location>
</feature>
<gene>
    <name evidence="9" type="ORF">A2Z67_03410</name>
</gene>
<feature type="transmembrane region" description="Helical" evidence="8">
    <location>
        <begin position="68"/>
        <end position="98"/>
    </location>
</feature>
<dbReference type="GO" id="GO:0005886">
    <property type="term" value="C:plasma membrane"/>
    <property type="evidence" value="ECO:0007669"/>
    <property type="project" value="UniProtKB-SubCell"/>
</dbReference>
<keyword evidence="6 8" id="KW-1133">Transmembrane helix</keyword>
<feature type="transmembrane region" description="Helical" evidence="8">
    <location>
        <begin position="312"/>
        <end position="330"/>
    </location>
</feature>
<dbReference type="GO" id="GO:0009103">
    <property type="term" value="P:lipopolysaccharide biosynthetic process"/>
    <property type="evidence" value="ECO:0007669"/>
    <property type="project" value="UniProtKB-ARBA"/>
</dbReference>
<dbReference type="PANTHER" id="PTHR33908:SF11">
    <property type="entry name" value="MEMBRANE PROTEIN"/>
    <property type="match status" value="1"/>
</dbReference>
<organism evidence="9 10">
    <name type="scientific">Candidatus Woesebacteria bacterium RBG_13_36_22</name>
    <dbReference type="NCBI Taxonomy" id="1802478"/>
    <lineage>
        <taxon>Bacteria</taxon>
        <taxon>Candidatus Woeseibacteriota</taxon>
    </lineage>
</organism>
<accession>A0A1F7X3Z6</accession>
<dbReference type="GO" id="GO:0016763">
    <property type="term" value="F:pentosyltransferase activity"/>
    <property type="evidence" value="ECO:0007669"/>
    <property type="project" value="TreeGrafter"/>
</dbReference>
<evidence type="ECO:0000256" key="8">
    <source>
        <dbReference type="SAM" id="Phobius"/>
    </source>
</evidence>
<keyword evidence="4" id="KW-0808">Transferase</keyword>
<keyword evidence="7 8" id="KW-0472">Membrane</keyword>
<keyword evidence="2" id="KW-1003">Cell membrane</keyword>
<feature type="transmembrane region" description="Helical" evidence="8">
    <location>
        <begin position="337"/>
        <end position="358"/>
    </location>
</feature>